<dbReference type="InterPro" id="IPR020568">
    <property type="entry name" value="Ribosomal_Su5_D2-typ_SF"/>
</dbReference>
<dbReference type="GO" id="GO:0006012">
    <property type="term" value="P:galactose metabolic process"/>
    <property type="evidence" value="ECO:0007669"/>
    <property type="project" value="UniProtKB-UniRule"/>
</dbReference>
<dbReference type="Pfam" id="PF08544">
    <property type="entry name" value="GHMP_kinases_C"/>
    <property type="match status" value="1"/>
</dbReference>
<keyword evidence="2 12" id="KW-0808">Transferase</keyword>
<dbReference type="Pfam" id="PF00288">
    <property type="entry name" value="GHMP_kinases_N"/>
    <property type="match status" value="1"/>
</dbReference>
<dbReference type="GeneID" id="55565042"/>
<evidence type="ECO:0000256" key="7">
    <source>
        <dbReference type="NCBIfam" id="TIGR00131"/>
    </source>
</evidence>
<dbReference type="NCBIfam" id="TIGR00131">
    <property type="entry name" value="gal_kin"/>
    <property type="match status" value="1"/>
</dbReference>
<dbReference type="Gene3D" id="3.30.230.10">
    <property type="match status" value="1"/>
</dbReference>
<dbReference type="SUPFAM" id="SSF55060">
    <property type="entry name" value="GHMP Kinase, C-terminal domain"/>
    <property type="match status" value="1"/>
</dbReference>
<dbReference type="InterPro" id="IPR000705">
    <property type="entry name" value="Galactokinase"/>
</dbReference>
<dbReference type="InterPro" id="IPR006203">
    <property type="entry name" value="GHMP_knse_ATP-bd_CS"/>
</dbReference>
<evidence type="ECO:0000256" key="6">
    <source>
        <dbReference type="ARBA" id="ARBA00023144"/>
    </source>
</evidence>
<evidence type="ECO:0000256" key="3">
    <source>
        <dbReference type="ARBA" id="ARBA00022741"/>
    </source>
</evidence>
<dbReference type="PRINTS" id="PR00473">
    <property type="entry name" value="GALCTOKINASE"/>
</dbReference>
<evidence type="ECO:0000256" key="1">
    <source>
        <dbReference type="ARBA" id="ARBA00006566"/>
    </source>
</evidence>
<proteinExistence type="inferred from homology"/>
<feature type="domain" description="GHMP kinase C-terminal" evidence="10">
    <location>
        <begin position="372"/>
        <end position="444"/>
    </location>
</feature>
<dbReference type="PROSITE" id="PS00106">
    <property type="entry name" value="GALACTOKINASE"/>
    <property type="match status" value="1"/>
</dbReference>
<evidence type="ECO:0000256" key="4">
    <source>
        <dbReference type="ARBA" id="ARBA00022777"/>
    </source>
</evidence>
<dbReference type="EC" id="2.7.1.6" evidence="7"/>
<dbReference type="AlphaFoldDB" id="A0A2X2YPK5"/>
<dbReference type="PANTHER" id="PTHR10457:SF7">
    <property type="entry name" value="GALACTOKINASE-RELATED"/>
    <property type="match status" value="1"/>
</dbReference>
<dbReference type="InterPro" id="IPR013750">
    <property type="entry name" value="GHMP_kinase_C_dom"/>
</dbReference>
<dbReference type="PANTHER" id="PTHR10457">
    <property type="entry name" value="MEVALONATE KINASE/GALACTOKINASE"/>
    <property type="match status" value="1"/>
</dbReference>
<evidence type="ECO:0000256" key="8">
    <source>
        <dbReference type="SAM" id="MobiDB-lite"/>
    </source>
</evidence>
<dbReference type="InterPro" id="IPR006206">
    <property type="entry name" value="Mevalonate/galactokinase"/>
</dbReference>
<dbReference type="InterPro" id="IPR019539">
    <property type="entry name" value="GalKase_N"/>
</dbReference>
<name>A0A2X2YPK5_9ACTO</name>
<organism evidence="12 13">
    <name type="scientific">Mobiluncus curtisii</name>
    <dbReference type="NCBI Taxonomy" id="2051"/>
    <lineage>
        <taxon>Bacteria</taxon>
        <taxon>Bacillati</taxon>
        <taxon>Actinomycetota</taxon>
        <taxon>Actinomycetes</taxon>
        <taxon>Actinomycetales</taxon>
        <taxon>Actinomycetaceae</taxon>
        <taxon>Mobiluncus</taxon>
    </lineage>
</organism>
<sequence>MSDSTPANPAQTPAAPATPVNPPAGSDSAQPLFMNPYPTQQGAARVTELFQRTFGTAPAGVFRAPGRVNVIGEHTDYNGGVALPLALPHATYAAMRPRSDRRLRLISAQFAPGSAALELDLDEFSRGLTDAIPEDGSRLVRGPAAYVGGTILSLEDVLEQPGAATGFDIAVDSCVPLGSGLSSSAALECAVAVGVDALCGFGLAGSIPGRHQLVDAGRRAENFYVGAPTGGLDQAAALLSHPDKVFLLDCRTFETIDFPFALAPAGMELLVIDTRARHDLADGQYAARRQTCEIAAAAMGVEFLGELAGVLQPSDFDRPLQNPDIATILSRLSERLGEGESAAEVFRRARHVLTEIVRTRNFAYELMRPTVDWHKLGQLMNESHESLRVDYEVSCPELDLAVQAARDAGALGARMTGGGFGGCAIALVHLDDVDRVARDVTAAFLQAGWERPAFLVGEPSAAAGQV</sequence>
<evidence type="ECO:0000313" key="13">
    <source>
        <dbReference type="Proteomes" id="UP000250245"/>
    </source>
</evidence>
<dbReference type="EMBL" id="UASJ01000001">
    <property type="protein sequence ID" value="SQB65617.1"/>
    <property type="molecule type" value="Genomic_DNA"/>
</dbReference>
<reference evidence="12 13" key="1">
    <citation type="submission" date="2018-06" db="EMBL/GenBank/DDBJ databases">
        <authorList>
            <consortium name="Pathogen Informatics"/>
            <person name="Doyle S."/>
        </authorList>
    </citation>
    <scope>NUCLEOTIDE SEQUENCE [LARGE SCALE GENOMIC DNA]</scope>
    <source>
        <strain evidence="12 13">NCTC11820</strain>
    </source>
</reference>
<dbReference type="PROSITE" id="PS00627">
    <property type="entry name" value="GHMP_KINASES_ATP"/>
    <property type="match status" value="1"/>
</dbReference>
<dbReference type="SUPFAM" id="SSF54211">
    <property type="entry name" value="Ribosomal protein S5 domain 2-like"/>
    <property type="match status" value="1"/>
</dbReference>
<keyword evidence="6" id="KW-0299">Galactose metabolism</keyword>
<keyword evidence="3" id="KW-0547">Nucleotide-binding</keyword>
<feature type="region of interest" description="Disordered" evidence="8">
    <location>
        <begin position="1"/>
        <end position="36"/>
    </location>
</feature>
<protein>
    <recommendedName>
        <fullName evidence="7">Galactokinase</fullName>
        <ecNumber evidence="7">2.7.1.6</ecNumber>
    </recommendedName>
</protein>
<dbReference type="RefSeq" id="WP_041797960.1">
    <property type="nucleotide sequence ID" value="NZ_CP068112.1"/>
</dbReference>
<keyword evidence="5" id="KW-0067">ATP-binding</keyword>
<dbReference type="GO" id="GO:0005829">
    <property type="term" value="C:cytosol"/>
    <property type="evidence" value="ECO:0007669"/>
    <property type="project" value="TreeGrafter"/>
</dbReference>
<comment type="similarity">
    <text evidence="1">Belongs to the GHMP kinase family. GalK subfamily.</text>
</comment>
<evidence type="ECO:0000259" key="9">
    <source>
        <dbReference type="Pfam" id="PF00288"/>
    </source>
</evidence>
<dbReference type="GO" id="GO:0004335">
    <property type="term" value="F:galactokinase activity"/>
    <property type="evidence" value="ECO:0007669"/>
    <property type="project" value="UniProtKB-UniRule"/>
</dbReference>
<dbReference type="Proteomes" id="UP000250245">
    <property type="component" value="Unassembled WGS sequence"/>
</dbReference>
<dbReference type="PRINTS" id="PR00959">
    <property type="entry name" value="MEVGALKINASE"/>
</dbReference>
<evidence type="ECO:0000259" key="10">
    <source>
        <dbReference type="Pfam" id="PF08544"/>
    </source>
</evidence>
<dbReference type="InterPro" id="IPR006204">
    <property type="entry name" value="GHMP_kinase_N_dom"/>
</dbReference>
<dbReference type="Gene3D" id="3.30.70.890">
    <property type="entry name" value="GHMP kinase, C-terminal domain"/>
    <property type="match status" value="1"/>
</dbReference>
<keyword evidence="6" id="KW-0119">Carbohydrate metabolism</keyword>
<evidence type="ECO:0000256" key="2">
    <source>
        <dbReference type="ARBA" id="ARBA00022679"/>
    </source>
</evidence>
<evidence type="ECO:0000313" key="12">
    <source>
        <dbReference type="EMBL" id="SQB65617.1"/>
    </source>
</evidence>
<dbReference type="InterPro" id="IPR019741">
    <property type="entry name" value="Galactokinase_CS"/>
</dbReference>
<feature type="domain" description="GHMP kinase N-terminal" evidence="9">
    <location>
        <begin position="157"/>
        <end position="240"/>
    </location>
</feature>
<dbReference type="PIRSF" id="PIRSF000530">
    <property type="entry name" value="Galactokinase"/>
    <property type="match status" value="1"/>
</dbReference>
<evidence type="ECO:0000256" key="5">
    <source>
        <dbReference type="ARBA" id="ARBA00022840"/>
    </source>
</evidence>
<feature type="compositionally biased region" description="Low complexity" evidence="8">
    <location>
        <begin position="1"/>
        <end position="18"/>
    </location>
</feature>
<accession>A0A2X2YPK5</accession>
<dbReference type="InterPro" id="IPR036554">
    <property type="entry name" value="GHMP_kinase_C_sf"/>
</dbReference>
<keyword evidence="4 12" id="KW-0418">Kinase</keyword>
<dbReference type="InterPro" id="IPR014721">
    <property type="entry name" value="Ribsml_uS5_D2-typ_fold_subgr"/>
</dbReference>
<evidence type="ECO:0000259" key="11">
    <source>
        <dbReference type="Pfam" id="PF10509"/>
    </source>
</evidence>
<gene>
    <name evidence="12" type="primary">galK</name>
    <name evidence="12" type="ORF">NCTC11820_01687</name>
</gene>
<dbReference type="GO" id="GO:0005524">
    <property type="term" value="F:ATP binding"/>
    <property type="evidence" value="ECO:0007669"/>
    <property type="project" value="UniProtKB-UniRule"/>
</dbReference>
<feature type="domain" description="Galactokinase N-terminal" evidence="11">
    <location>
        <begin position="48"/>
        <end position="97"/>
    </location>
</feature>
<dbReference type="Pfam" id="PF10509">
    <property type="entry name" value="GalKase_gal_bdg"/>
    <property type="match status" value="1"/>
</dbReference>